<keyword evidence="5" id="KW-1185">Reference proteome</keyword>
<dbReference type="PANTHER" id="PTHR43477:SF1">
    <property type="entry name" value="DIHYDROANTICAPSIN 7-DEHYDROGENASE"/>
    <property type="match status" value="1"/>
</dbReference>
<dbReference type="GO" id="GO:0016491">
    <property type="term" value="F:oxidoreductase activity"/>
    <property type="evidence" value="ECO:0007669"/>
    <property type="project" value="UniProtKB-KW"/>
</dbReference>
<dbReference type="InterPro" id="IPR002347">
    <property type="entry name" value="SDR_fam"/>
</dbReference>
<evidence type="ECO:0000256" key="2">
    <source>
        <dbReference type="ARBA" id="ARBA00022857"/>
    </source>
</evidence>
<comment type="similarity">
    <text evidence="1">Belongs to the short-chain dehydrogenases/reductases (SDR) family.</text>
</comment>
<dbReference type="Proteomes" id="UP001271007">
    <property type="component" value="Unassembled WGS sequence"/>
</dbReference>
<gene>
    <name evidence="4" type="ORF">LTR09_010261</name>
</gene>
<dbReference type="PRINTS" id="PR00081">
    <property type="entry name" value="GDHRDH"/>
</dbReference>
<keyword evidence="2" id="KW-0521">NADP</keyword>
<evidence type="ECO:0000313" key="5">
    <source>
        <dbReference type="Proteomes" id="UP001271007"/>
    </source>
</evidence>
<name>A0AAJ0GBC3_9PEZI</name>
<keyword evidence="3" id="KW-0560">Oxidoreductase</keyword>
<dbReference type="InterPro" id="IPR036291">
    <property type="entry name" value="NAD(P)-bd_dom_sf"/>
</dbReference>
<organism evidence="4 5">
    <name type="scientific">Extremus antarcticus</name>
    <dbReference type="NCBI Taxonomy" id="702011"/>
    <lineage>
        <taxon>Eukaryota</taxon>
        <taxon>Fungi</taxon>
        <taxon>Dikarya</taxon>
        <taxon>Ascomycota</taxon>
        <taxon>Pezizomycotina</taxon>
        <taxon>Dothideomycetes</taxon>
        <taxon>Dothideomycetidae</taxon>
        <taxon>Mycosphaerellales</taxon>
        <taxon>Extremaceae</taxon>
        <taxon>Extremus</taxon>
    </lineage>
</organism>
<evidence type="ECO:0000256" key="1">
    <source>
        <dbReference type="ARBA" id="ARBA00006484"/>
    </source>
</evidence>
<dbReference type="SUPFAM" id="SSF51735">
    <property type="entry name" value="NAD(P)-binding Rossmann-fold domains"/>
    <property type="match status" value="1"/>
</dbReference>
<protein>
    <submittedName>
        <fullName evidence="4">Uncharacterized protein</fullName>
    </submittedName>
</protein>
<dbReference type="Gene3D" id="3.40.50.720">
    <property type="entry name" value="NAD(P)-binding Rossmann-like Domain"/>
    <property type="match status" value="1"/>
</dbReference>
<evidence type="ECO:0000313" key="4">
    <source>
        <dbReference type="EMBL" id="KAK3048430.1"/>
    </source>
</evidence>
<accession>A0AAJ0GBC3</accession>
<dbReference type="CDD" id="cd05233">
    <property type="entry name" value="SDR_c"/>
    <property type="match status" value="1"/>
</dbReference>
<comment type="caution">
    <text evidence="4">The sequence shown here is derived from an EMBL/GenBank/DDBJ whole genome shotgun (WGS) entry which is preliminary data.</text>
</comment>
<reference evidence="4" key="1">
    <citation type="submission" date="2023-04" db="EMBL/GenBank/DDBJ databases">
        <title>Black Yeasts Isolated from many extreme environments.</title>
        <authorList>
            <person name="Coleine C."/>
            <person name="Stajich J.E."/>
            <person name="Selbmann L."/>
        </authorList>
    </citation>
    <scope>NUCLEOTIDE SEQUENCE</scope>
    <source>
        <strain evidence="4">CCFEE 5312</strain>
    </source>
</reference>
<dbReference type="InterPro" id="IPR057571">
    <property type="entry name" value="SDR_PhqE-like"/>
</dbReference>
<dbReference type="AlphaFoldDB" id="A0AAJ0GBC3"/>
<proteinExistence type="inferred from homology"/>
<dbReference type="InterPro" id="IPR051122">
    <property type="entry name" value="SDR_DHRS6-like"/>
</dbReference>
<dbReference type="EMBL" id="JAWDJX010000049">
    <property type="protein sequence ID" value="KAK3048430.1"/>
    <property type="molecule type" value="Genomic_DNA"/>
</dbReference>
<sequence length="262" mass="27865">MADQVKYAQKLKDAKVLVIGGSSGIGYAVAEALIENNCHVTISASNPKKADATVERLLKSYPSAKSRVSGQSCALGDEATLESNIVSLLEKVGKVDHIIHTAGDALAQMELSSIDMEKIKQAGMVRFFSPLLLAKHASKHLSPGPASSLTLTTGAVSERPTPDWTVIGSYATGLQGMTRQLAVDMKPIRVNLVSPGAVDTELWDTIGFSEEAKKTFLEAHGKKMPTGRIPGPEEIAESYVYLLRDRNITGAMISTSGGSLLV</sequence>
<dbReference type="PANTHER" id="PTHR43477">
    <property type="entry name" value="DIHYDROANTICAPSIN 7-DEHYDROGENASE"/>
    <property type="match status" value="1"/>
</dbReference>
<dbReference type="Pfam" id="PF23441">
    <property type="entry name" value="SDR"/>
    <property type="match status" value="1"/>
</dbReference>
<evidence type="ECO:0000256" key="3">
    <source>
        <dbReference type="ARBA" id="ARBA00023002"/>
    </source>
</evidence>